<dbReference type="InterPro" id="IPR036188">
    <property type="entry name" value="FAD/NAD-bd_sf"/>
</dbReference>
<dbReference type="EMBL" id="CAFBLI010000108">
    <property type="protein sequence ID" value="CAB4874887.1"/>
    <property type="molecule type" value="Genomic_DNA"/>
</dbReference>
<dbReference type="Gene3D" id="3.30.9.10">
    <property type="entry name" value="D-Amino Acid Oxidase, subunit A, domain 2"/>
    <property type="match status" value="1"/>
</dbReference>
<dbReference type="Gene3D" id="3.50.50.60">
    <property type="entry name" value="FAD/NAD(P)-binding domain"/>
    <property type="match status" value="1"/>
</dbReference>
<dbReference type="AlphaFoldDB" id="A0A6J7DW81"/>
<dbReference type="InterPro" id="IPR006076">
    <property type="entry name" value="FAD-dep_OxRdtase"/>
</dbReference>
<gene>
    <name evidence="2" type="ORF">UFOPK3306_01145</name>
</gene>
<sequence length="239" mass="27513">MIAHTAYGEVHAQKVALATNVYPALIKKTRKYIVPVYDYQIVTEPLTAAQLESIGWKDREGVSDSGNQFHYYRLTDENCIVWGGWDAIYNFRGKVRQEYEARPETYAKLASHFLRTFPQLEGIKFTHVWGGAIDTCTRFSPFWTVSKDKRIATVLGYTGLGVAATRFGAQVMLDLLDGLDNERTRLEMVRKKPLAFPPEPFRYFIIQITRWSINRADEHSGKRNLWLRLLDRLGLGFDS</sequence>
<accession>A0A6J7DW81</accession>
<evidence type="ECO:0000313" key="2">
    <source>
        <dbReference type="EMBL" id="CAB4874887.1"/>
    </source>
</evidence>
<proteinExistence type="predicted"/>
<dbReference type="Pfam" id="PF01266">
    <property type="entry name" value="DAO"/>
    <property type="match status" value="1"/>
</dbReference>
<organism evidence="2">
    <name type="scientific">freshwater metagenome</name>
    <dbReference type="NCBI Taxonomy" id="449393"/>
    <lineage>
        <taxon>unclassified sequences</taxon>
        <taxon>metagenomes</taxon>
        <taxon>ecological metagenomes</taxon>
    </lineage>
</organism>
<dbReference type="SUPFAM" id="SSF51905">
    <property type="entry name" value="FAD/NAD(P)-binding domain"/>
    <property type="match status" value="1"/>
</dbReference>
<reference evidence="2" key="1">
    <citation type="submission" date="2020-05" db="EMBL/GenBank/DDBJ databases">
        <authorList>
            <person name="Chiriac C."/>
            <person name="Salcher M."/>
            <person name="Ghai R."/>
            <person name="Kavagutti S V."/>
        </authorList>
    </citation>
    <scope>NUCLEOTIDE SEQUENCE</scope>
</reference>
<feature type="domain" description="FAD dependent oxidoreductase" evidence="1">
    <location>
        <begin position="5"/>
        <end position="173"/>
    </location>
</feature>
<protein>
    <submittedName>
        <fullName evidence="2">Unannotated protein</fullName>
    </submittedName>
</protein>
<name>A0A6J7DW81_9ZZZZ</name>
<evidence type="ECO:0000259" key="1">
    <source>
        <dbReference type="Pfam" id="PF01266"/>
    </source>
</evidence>